<evidence type="ECO:0000256" key="1">
    <source>
        <dbReference type="SAM" id="MobiDB-lite"/>
    </source>
</evidence>
<dbReference type="Proteomes" id="UP001595839">
    <property type="component" value="Unassembled WGS sequence"/>
</dbReference>
<protein>
    <submittedName>
        <fullName evidence="2">Uncharacterized protein</fullName>
    </submittedName>
</protein>
<feature type="region of interest" description="Disordered" evidence="1">
    <location>
        <begin position="15"/>
        <end position="35"/>
    </location>
</feature>
<dbReference type="EMBL" id="JBHSFK010000002">
    <property type="protein sequence ID" value="MFC4498383.1"/>
    <property type="molecule type" value="Genomic_DNA"/>
</dbReference>
<accession>A0ABV9AF28</accession>
<organism evidence="2 3">
    <name type="scientific">Streptomyces vulcanius</name>
    <dbReference type="NCBI Taxonomy" id="1441876"/>
    <lineage>
        <taxon>Bacteria</taxon>
        <taxon>Bacillati</taxon>
        <taxon>Actinomycetota</taxon>
        <taxon>Actinomycetes</taxon>
        <taxon>Kitasatosporales</taxon>
        <taxon>Streptomycetaceae</taxon>
        <taxon>Streptomyces</taxon>
    </lineage>
</organism>
<sequence>MHHHGYLWTGPKERFDNEALRRPPHPDPPPAPVSDQDLQAERLLKRYREVVAEFPTVDLPPIETAYWLIKPRSLVRGTWDEAKEAAAWLGERLAEYAPRFASERDQDTTRLARLVNAAAEQLHSGADASYGFYLERPSYLSLAVVTCSPNRAIPELACPGA</sequence>
<feature type="compositionally biased region" description="Basic and acidic residues" evidence="1">
    <location>
        <begin position="15"/>
        <end position="25"/>
    </location>
</feature>
<keyword evidence="3" id="KW-1185">Reference proteome</keyword>
<comment type="caution">
    <text evidence="2">The sequence shown here is derived from an EMBL/GenBank/DDBJ whole genome shotgun (WGS) entry which is preliminary data.</text>
</comment>
<evidence type="ECO:0000313" key="3">
    <source>
        <dbReference type="Proteomes" id="UP001595839"/>
    </source>
</evidence>
<evidence type="ECO:0000313" key="2">
    <source>
        <dbReference type="EMBL" id="MFC4498383.1"/>
    </source>
</evidence>
<reference evidence="3" key="1">
    <citation type="journal article" date="2019" name="Int. J. Syst. Evol. Microbiol.">
        <title>The Global Catalogue of Microorganisms (GCM) 10K type strain sequencing project: providing services to taxonomists for standard genome sequencing and annotation.</title>
        <authorList>
            <consortium name="The Broad Institute Genomics Platform"/>
            <consortium name="The Broad Institute Genome Sequencing Center for Infectious Disease"/>
            <person name="Wu L."/>
            <person name="Ma J."/>
        </authorList>
    </citation>
    <scope>NUCLEOTIDE SEQUENCE [LARGE SCALE GENOMIC DNA]</scope>
    <source>
        <strain evidence="3">CGMCC 4.7177</strain>
    </source>
</reference>
<gene>
    <name evidence="2" type="ORF">ACFPIH_02400</name>
</gene>
<dbReference type="RefSeq" id="WP_381167617.1">
    <property type="nucleotide sequence ID" value="NZ_JBHSFK010000002.1"/>
</dbReference>
<proteinExistence type="predicted"/>
<name>A0ABV9AF28_9ACTN</name>